<reference evidence="3" key="6">
    <citation type="submission" date="2021-03" db="EMBL/GenBank/DDBJ databases">
        <authorList>
            <consortium name="NCBI Pathogen Detection Project"/>
        </authorList>
    </citation>
    <scope>NUCLEOTIDE SEQUENCE</scope>
    <source>
        <strain evidence="3">Escherichia coli</strain>
    </source>
</reference>
<protein>
    <submittedName>
        <fullName evidence="5">DUF4065 domain-containing protein</fullName>
    </submittedName>
    <submittedName>
        <fullName evidence="6">Phage protein</fullName>
    </submittedName>
    <submittedName>
        <fullName evidence="2">SocA family protein</fullName>
    </submittedName>
</protein>
<evidence type="ECO:0000313" key="8">
    <source>
        <dbReference type="Proteomes" id="UP000255153"/>
    </source>
</evidence>
<organism evidence="5 9">
    <name type="scientific">Escherichia coli</name>
    <dbReference type="NCBI Taxonomy" id="562"/>
    <lineage>
        <taxon>Bacteria</taxon>
        <taxon>Pseudomonadati</taxon>
        <taxon>Pseudomonadota</taxon>
        <taxon>Gammaproteobacteria</taxon>
        <taxon>Enterobacterales</taxon>
        <taxon>Enterobacteriaceae</taxon>
        <taxon>Escherichia</taxon>
    </lineage>
</organism>
<evidence type="ECO:0000313" key="4">
    <source>
        <dbReference type="EMBL" id="PZT67604.1"/>
    </source>
</evidence>
<dbReference type="InterPro" id="IPR025272">
    <property type="entry name" value="SocA_Panacea"/>
</dbReference>
<dbReference type="EMBL" id="AASHPR010000059">
    <property type="protein sequence ID" value="EFC3527096.1"/>
    <property type="molecule type" value="Genomic_DNA"/>
</dbReference>
<dbReference type="Proteomes" id="UP000249482">
    <property type="component" value="Unassembled WGS sequence"/>
</dbReference>
<sequence length="190" mass="21973">MFCEEKVAQMAAYLLLKRGGRMAYLKLMKLLYLSNRQSILKHGRMIGEDSLYSMKFGPVMSNTLNLIRGKAEGIGDYWYNLIETNGHNVSLRSDPREMDADEVFDELSRADIRILDEIYSRYGHMNRFDLANMTHLESVCPEWHDPGNSRKPIDLKEMLISEGKSEDEANRIIGKMEESQKLKEFSLQLS</sequence>
<reference evidence="3" key="1">
    <citation type="journal article" date="2018" name="Genome Biol.">
        <title>SKESA: strategic k-mer extension for scrupulous assemblies.</title>
        <authorList>
            <person name="Souvorov A."/>
            <person name="Agarwala R."/>
            <person name="Lipman D.J."/>
        </authorList>
    </citation>
    <scope>NUCLEOTIDE SEQUENCE</scope>
    <source>
        <strain evidence="3">Escherichia coli</strain>
    </source>
</reference>
<evidence type="ECO:0000259" key="1">
    <source>
        <dbReference type="Pfam" id="PF13274"/>
    </source>
</evidence>
<reference evidence="4 7" key="2">
    <citation type="submission" date="2018-06" db="EMBL/GenBank/DDBJ databases">
        <title>Draft genome sequence of mcr-1-harboring Escherichia coli isolated from wound infection of a hospitalized patient, in Bolivia.</title>
        <authorList>
            <person name="Munoz M.E."/>
            <person name="Moura Q."/>
            <person name="Ventura P.R.M."/>
            <person name="Bustos L.R."/>
            <person name="Ovando B.G."/>
            <person name="Terrazas D.I.V."/>
            <person name="Yarhui N.B."/>
            <person name="Cerdeira L."/>
            <person name="Lincopan N."/>
        </authorList>
    </citation>
    <scope>NUCLEOTIDE SEQUENCE [LARGE SCALE GENOMIC DNA]</scope>
    <source>
        <strain evidence="4 7">EcMLT</strain>
    </source>
</reference>
<gene>
    <name evidence="2" type="ORF">CTR35_004341</name>
    <name evidence="4" type="ORF">DNQ45_03645</name>
    <name evidence="5" type="ORF">EIA08_26875</name>
    <name evidence="3" type="ORF">J0541_001917</name>
    <name evidence="6" type="ORF">NCTC8603_04152</name>
</gene>
<evidence type="ECO:0000313" key="7">
    <source>
        <dbReference type="Proteomes" id="UP000249482"/>
    </source>
</evidence>
<evidence type="ECO:0000313" key="9">
    <source>
        <dbReference type="Proteomes" id="UP000271008"/>
    </source>
</evidence>
<evidence type="ECO:0000313" key="5">
    <source>
        <dbReference type="EMBL" id="RRD69676.1"/>
    </source>
</evidence>
<proteinExistence type="predicted"/>
<feature type="domain" description="Antitoxin SocA-like Panacea" evidence="1">
    <location>
        <begin position="27"/>
        <end position="137"/>
    </location>
</feature>
<dbReference type="Proteomes" id="UP000870292">
    <property type="component" value="Unassembled WGS sequence"/>
</dbReference>
<reference evidence="6 8" key="3">
    <citation type="submission" date="2018-06" db="EMBL/GenBank/DDBJ databases">
        <authorList>
            <consortium name="Pathogen Informatics"/>
            <person name="Doyle S."/>
        </authorList>
    </citation>
    <scope>NUCLEOTIDE SEQUENCE [LARGE SCALE GENOMIC DNA]</scope>
    <source>
        <strain evidence="6 8">NCTC8603</strain>
    </source>
</reference>
<evidence type="ECO:0000313" key="3">
    <source>
        <dbReference type="EMBL" id="HBB1573017.1"/>
    </source>
</evidence>
<comment type="caution">
    <text evidence="5">The sequence shown here is derived from an EMBL/GenBank/DDBJ whole genome shotgun (WGS) entry which is preliminary data.</text>
</comment>
<dbReference type="Proteomes" id="UP000271008">
    <property type="component" value="Unassembled WGS sequence"/>
</dbReference>
<dbReference type="EMBL" id="DADUEU010000009">
    <property type="protein sequence ID" value="HBB1573017.1"/>
    <property type="molecule type" value="Genomic_DNA"/>
</dbReference>
<dbReference type="Proteomes" id="UP000538406">
    <property type="component" value="Unassembled WGS sequence"/>
</dbReference>
<dbReference type="Proteomes" id="UP000255153">
    <property type="component" value="Unassembled WGS sequence"/>
</dbReference>
<accession>A0A0J5Z6D5</accession>
<dbReference type="RefSeq" id="WP_000458584.1">
    <property type="nucleotide sequence ID" value="NZ_AP022098.1"/>
</dbReference>
<name>A0A0J5Z6D5_ECOLX</name>
<dbReference type="EMBL" id="UGEE01000003">
    <property type="protein sequence ID" value="STK94304.1"/>
    <property type="molecule type" value="Genomic_DNA"/>
</dbReference>
<reference evidence="5 9" key="5">
    <citation type="submission" date="2018-11" db="EMBL/GenBank/DDBJ databases">
        <title>Enterobacteriaceae from Patient.</title>
        <authorList>
            <person name="Shen C."/>
            <person name="Yang Y."/>
            <person name="Tian G."/>
        </authorList>
    </citation>
    <scope>NUCLEOTIDE SEQUENCE [LARGE SCALE GENOMIC DNA]</scope>
    <source>
        <strain evidence="5 9">GBGD28</strain>
    </source>
</reference>
<dbReference type="EMBL" id="QKWZ01000073">
    <property type="protein sequence ID" value="PZT67604.1"/>
    <property type="molecule type" value="Genomic_DNA"/>
</dbReference>
<dbReference type="EMBL" id="RQTU01000088">
    <property type="protein sequence ID" value="RRD69676.1"/>
    <property type="molecule type" value="Genomic_DNA"/>
</dbReference>
<dbReference type="AlphaFoldDB" id="A0A0J5Z6D5"/>
<dbReference type="Pfam" id="PF13274">
    <property type="entry name" value="SocA_Panacea"/>
    <property type="match status" value="1"/>
</dbReference>
<evidence type="ECO:0000313" key="6">
    <source>
        <dbReference type="EMBL" id="STK94304.1"/>
    </source>
</evidence>
<reference evidence="2 10" key="4">
    <citation type="submission" date="2018-08" db="EMBL/GenBank/DDBJ databases">
        <authorList>
            <consortium name="NARMS: The National Antimicrobial Resistance Monitoring System"/>
        </authorList>
    </citation>
    <scope>NUCLEOTIDE SEQUENCE [LARGE SCALE GENOMIC DNA]</scope>
    <source>
        <strain evidence="2 10">FSIS11705178</strain>
    </source>
</reference>
<evidence type="ECO:0000313" key="10">
    <source>
        <dbReference type="Proteomes" id="UP000538406"/>
    </source>
</evidence>
<evidence type="ECO:0000313" key="2">
    <source>
        <dbReference type="EMBL" id="EFC3527096.1"/>
    </source>
</evidence>